<gene>
    <name evidence="8" type="ORF">SAMN02745170_03861</name>
</gene>
<dbReference type="Pfam" id="PF02954">
    <property type="entry name" value="HTH_8"/>
    <property type="match status" value="1"/>
</dbReference>
<dbReference type="CDD" id="cd00009">
    <property type="entry name" value="AAA"/>
    <property type="match status" value="1"/>
</dbReference>
<keyword evidence="4" id="KW-0804">Transcription</keyword>
<feature type="domain" description="Sigma-54 factor interaction" evidence="6">
    <location>
        <begin position="156"/>
        <end position="385"/>
    </location>
</feature>
<dbReference type="GO" id="GO:0006355">
    <property type="term" value="P:regulation of DNA-templated transcription"/>
    <property type="evidence" value="ECO:0007669"/>
    <property type="project" value="InterPro"/>
</dbReference>
<dbReference type="AlphaFoldDB" id="A0A1M6NT94"/>
<dbReference type="InterPro" id="IPR011006">
    <property type="entry name" value="CheY-like_superfamily"/>
</dbReference>
<keyword evidence="3" id="KW-0805">Transcription regulation</keyword>
<dbReference type="GO" id="GO:0043565">
    <property type="term" value="F:sequence-specific DNA binding"/>
    <property type="evidence" value="ECO:0007669"/>
    <property type="project" value="InterPro"/>
</dbReference>
<dbReference type="Gene3D" id="3.40.50.2300">
    <property type="match status" value="1"/>
</dbReference>
<keyword evidence="5" id="KW-0597">Phosphoprotein</keyword>
<accession>A0A1M6NT94</accession>
<dbReference type="FunFam" id="3.40.50.300:FF:000006">
    <property type="entry name" value="DNA-binding transcriptional regulator NtrC"/>
    <property type="match status" value="1"/>
</dbReference>
<dbReference type="PRINTS" id="PR01590">
    <property type="entry name" value="HTHFIS"/>
</dbReference>
<dbReference type="EMBL" id="FQZD01000058">
    <property type="protein sequence ID" value="SHJ98949.1"/>
    <property type="molecule type" value="Genomic_DNA"/>
</dbReference>
<dbReference type="Pfam" id="PF00072">
    <property type="entry name" value="Response_reg"/>
    <property type="match status" value="1"/>
</dbReference>
<dbReference type="PANTHER" id="PTHR32071">
    <property type="entry name" value="TRANSCRIPTIONAL REGULATORY PROTEIN"/>
    <property type="match status" value="1"/>
</dbReference>
<dbReference type="GO" id="GO:0000160">
    <property type="term" value="P:phosphorelay signal transduction system"/>
    <property type="evidence" value="ECO:0007669"/>
    <property type="project" value="InterPro"/>
</dbReference>
<dbReference type="PROSITE" id="PS50045">
    <property type="entry name" value="SIGMA54_INTERACT_4"/>
    <property type="match status" value="1"/>
</dbReference>
<dbReference type="InterPro" id="IPR003593">
    <property type="entry name" value="AAA+_ATPase"/>
</dbReference>
<reference evidence="8 9" key="1">
    <citation type="submission" date="2016-11" db="EMBL/GenBank/DDBJ databases">
        <authorList>
            <person name="Varghese N."/>
            <person name="Submissions S."/>
        </authorList>
    </citation>
    <scope>NUCLEOTIDE SEQUENCE [LARGE SCALE GENOMIC DNA]</scope>
    <source>
        <strain evidence="8 9">DSM 15287</strain>
    </source>
</reference>
<proteinExistence type="predicted"/>
<evidence type="ECO:0000256" key="5">
    <source>
        <dbReference type="PROSITE-ProRule" id="PRU00169"/>
    </source>
</evidence>
<keyword evidence="8" id="KW-0238">DNA-binding</keyword>
<dbReference type="Gene3D" id="1.10.10.60">
    <property type="entry name" value="Homeodomain-like"/>
    <property type="match status" value="1"/>
</dbReference>
<dbReference type="SMART" id="SM00448">
    <property type="entry name" value="REC"/>
    <property type="match status" value="1"/>
</dbReference>
<evidence type="ECO:0000256" key="2">
    <source>
        <dbReference type="ARBA" id="ARBA00022840"/>
    </source>
</evidence>
<keyword evidence="2" id="KW-0067">ATP-binding</keyword>
<dbReference type="OrthoDB" id="9803970at2"/>
<evidence type="ECO:0000259" key="7">
    <source>
        <dbReference type="PROSITE" id="PS50110"/>
    </source>
</evidence>
<dbReference type="InterPro" id="IPR009057">
    <property type="entry name" value="Homeodomain-like_sf"/>
</dbReference>
<feature type="modified residue" description="4-aspartylphosphate" evidence="5">
    <location>
        <position position="52"/>
    </location>
</feature>
<dbReference type="SMART" id="SM00382">
    <property type="entry name" value="AAA"/>
    <property type="match status" value="1"/>
</dbReference>
<feature type="domain" description="Response regulatory" evidence="7">
    <location>
        <begin position="2"/>
        <end position="119"/>
    </location>
</feature>
<dbReference type="SUPFAM" id="SSF52172">
    <property type="entry name" value="CheY-like"/>
    <property type="match status" value="1"/>
</dbReference>
<dbReference type="InterPro" id="IPR002197">
    <property type="entry name" value="HTH_Fis"/>
</dbReference>
<dbReference type="InterPro" id="IPR027417">
    <property type="entry name" value="P-loop_NTPase"/>
</dbReference>
<dbReference type="Gene3D" id="1.10.8.60">
    <property type="match status" value="1"/>
</dbReference>
<dbReference type="PROSITE" id="PS50110">
    <property type="entry name" value="RESPONSE_REGULATORY"/>
    <property type="match status" value="1"/>
</dbReference>
<dbReference type="PROSITE" id="PS00688">
    <property type="entry name" value="SIGMA54_INTERACT_3"/>
    <property type="match status" value="1"/>
</dbReference>
<evidence type="ECO:0000313" key="8">
    <source>
        <dbReference type="EMBL" id="SHJ98949.1"/>
    </source>
</evidence>
<dbReference type="InterPro" id="IPR025662">
    <property type="entry name" value="Sigma_54_int_dom_ATP-bd_1"/>
</dbReference>
<name>A0A1M6NT94_9FIRM</name>
<dbReference type="SUPFAM" id="SSF52540">
    <property type="entry name" value="P-loop containing nucleoside triphosphate hydrolases"/>
    <property type="match status" value="1"/>
</dbReference>
<keyword evidence="1" id="KW-0547">Nucleotide-binding</keyword>
<evidence type="ECO:0000256" key="1">
    <source>
        <dbReference type="ARBA" id="ARBA00022741"/>
    </source>
</evidence>
<dbReference type="Proteomes" id="UP000322917">
    <property type="component" value="Unassembled WGS sequence"/>
</dbReference>
<dbReference type="RefSeq" id="WP_149736401.1">
    <property type="nucleotide sequence ID" value="NZ_FQZD01000058.1"/>
</dbReference>
<dbReference type="Gene3D" id="3.40.50.300">
    <property type="entry name" value="P-loop containing nucleotide triphosphate hydrolases"/>
    <property type="match status" value="1"/>
</dbReference>
<dbReference type="InterPro" id="IPR002078">
    <property type="entry name" value="Sigma_54_int"/>
</dbReference>
<dbReference type="PROSITE" id="PS00675">
    <property type="entry name" value="SIGMA54_INTERACT_1"/>
    <property type="match status" value="1"/>
</dbReference>
<dbReference type="InterPro" id="IPR025944">
    <property type="entry name" value="Sigma_54_int_dom_CS"/>
</dbReference>
<evidence type="ECO:0000313" key="9">
    <source>
        <dbReference type="Proteomes" id="UP000322917"/>
    </source>
</evidence>
<dbReference type="GO" id="GO:0005524">
    <property type="term" value="F:ATP binding"/>
    <property type="evidence" value="ECO:0007669"/>
    <property type="project" value="UniProtKB-KW"/>
</dbReference>
<sequence length="466" mass="51962">MNILVIDDDKDSRESMSTILGLLGHTMLEAGSAEEGLERLRQVPSINLLLSDIKMPGKSGIDFLRELRGCREADGFDVVLFTGFATVETAVDALRLGAYDYLLKPVGMNDLVDLLDRVGKRTEIRNRNMDSALSGAIQPTSLYRLPEVQDRLGFFSKSMHQKMEQAIKFHEDRGLSVLIQGETGVGKELMAKLIHHGLQEGGCHLPFIDINCAAIMPSLFESELFGYEHGAFTGGLKRGQLGKFDAARGGTLFLDEVAEIPLEKQGILLRVLQEKEFYRVGGTQKIKTDVRIICATNVSLEDAVKAGNFRKDLYYRLKVGMLYLPPLRQRLEEIIPLSLYFLRELSRQKGKRFQNISPEAAKELVSYSWPGNVRELRNAIELAVFMHDAEVLTGEHLHLDDAEMGEAAAFRGEKIDGVEGLGDVINNQVNNLVQRALEDCGGNKTAAAEKLGISRRKLYRLLEKVK</sequence>
<evidence type="ECO:0000259" key="6">
    <source>
        <dbReference type="PROSITE" id="PS50045"/>
    </source>
</evidence>
<dbReference type="Pfam" id="PF00158">
    <property type="entry name" value="Sigma54_activat"/>
    <property type="match status" value="1"/>
</dbReference>
<dbReference type="InterPro" id="IPR058031">
    <property type="entry name" value="AAA_lid_NorR"/>
</dbReference>
<dbReference type="Pfam" id="PF25601">
    <property type="entry name" value="AAA_lid_14"/>
    <property type="match status" value="1"/>
</dbReference>
<keyword evidence="9" id="KW-1185">Reference proteome</keyword>
<dbReference type="SUPFAM" id="SSF46689">
    <property type="entry name" value="Homeodomain-like"/>
    <property type="match status" value="1"/>
</dbReference>
<protein>
    <submittedName>
        <fullName evidence="8">DNA-binding transcriptional response regulator, NtrC family, contains REC, AAA-type ATPase, and a Fis-type DNA-binding domains</fullName>
    </submittedName>
</protein>
<evidence type="ECO:0000256" key="4">
    <source>
        <dbReference type="ARBA" id="ARBA00023163"/>
    </source>
</evidence>
<evidence type="ECO:0000256" key="3">
    <source>
        <dbReference type="ARBA" id="ARBA00023015"/>
    </source>
</evidence>
<organism evidence="8 9">
    <name type="scientific">Propionispora hippei DSM 15287</name>
    <dbReference type="NCBI Taxonomy" id="1123003"/>
    <lineage>
        <taxon>Bacteria</taxon>
        <taxon>Bacillati</taxon>
        <taxon>Bacillota</taxon>
        <taxon>Negativicutes</taxon>
        <taxon>Selenomonadales</taxon>
        <taxon>Sporomusaceae</taxon>
        <taxon>Propionispora</taxon>
    </lineage>
</organism>
<dbReference type="InterPro" id="IPR001789">
    <property type="entry name" value="Sig_transdc_resp-reg_receiver"/>
</dbReference>